<evidence type="ECO:0000256" key="4">
    <source>
        <dbReference type="ARBA" id="ARBA00023128"/>
    </source>
</evidence>
<dbReference type="VEuPathDB" id="FungiDB:CNAG_01136"/>
<accession>J9VQY3</accession>
<dbReference type="AlphaFoldDB" id="J9VQY3"/>
<evidence type="ECO:0000256" key="3">
    <source>
        <dbReference type="ARBA" id="ARBA00022980"/>
    </source>
</evidence>
<dbReference type="OrthoDB" id="5542239at2759"/>
<keyword evidence="5" id="KW-0687">Ribonucleoprotein</keyword>
<dbReference type="Pfam" id="PF13741">
    <property type="entry name" value="MRP-S25"/>
    <property type="match status" value="1"/>
</dbReference>
<sequence>MRRIPSQVPSAVSRLLQGQVISSPPTWYIPALSHPPPQLPPYQVKSRPRISNNPGVTGPGAGAGAKPGQFIDTAPIPAGELERRDRLRGYKQRKGRPLKVAYEEDRVRRQFFKDFPFEALRPVSMVEGGEIDVREKVAGEEWTSLEQRGLYPTVEDCIEFVINLRNTRDLSISEAYALATEEFVSLRGRHQLATLAAEMEGRHYGAEYKPDVFERAFNLEEKALESLRPLSASSSSSSASSSRVKYREQPRWQWSNTVPSSSIPGAAAGGGGGFSAGQNYVSKWKMPEPLRVGAEGKGDLLAAIPRAAAGEEEEKMTARQVLAEEEDDKLEDLEMLKAALGSSKSA</sequence>
<feature type="region of interest" description="Disordered" evidence="8">
    <location>
        <begin position="46"/>
        <end position="74"/>
    </location>
</feature>
<keyword evidence="3" id="KW-0689">Ribosomal protein</keyword>
<dbReference type="PANTHER" id="PTHR37799:SF1">
    <property type="entry name" value="SMALL RIBOSOMAL SUBUNIT PROTEIN MS23"/>
    <property type="match status" value="1"/>
</dbReference>
<protein>
    <recommendedName>
        <fullName evidence="6">Small ribosomal subunit protein mS23</fullName>
    </recommendedName>
    <alternativeName>
        <fullName evidence="7">37S ribosomal protein S25, mitochondrial</fullName>
    </alternativeName>
</protein>
<dbReference type="Proteomes" id="UP000010091">
    <property type="component" value="Chromosome 5"/>
</dbReference>
<dbReference type="HOGENOM" id="CLU_068101_0_0_1"/>
<dbReference type="GeneID" id="23884879"/>
<organism evidence="9 10">
    <name type="scientific">Cryptococcus neoformans (strain H99 / ATCC 208821 / CBS 10515 / FGSC 9487)</name>
    <name type="common">Cryptococcus neoformans var. grubii serotype A</name>
    <dbReference type="NCBI Taxonomy" id="235443"/>
    <lineage>
        <taxon>Eukaryota</taxon>
        <taxon>Fungi</taxon>
        <taxon>Dikarya</taxon>
        <taxon>Basidiomycota</taxon>
        <taxon>Agaricomycotina</taxon>
        <taxon>Tremellomycetes</taxon>
        <taxon>Tremellales</taxon>
        <taxon>Cryptococcaceae</taxon>
        <taxon>Cryptococcus</taxon>
        <taxon>Cryptococcus neoformans species complex</taxon>
    </lineage>
</organism>
<dbReference type="EMBL" id="CP003824">
    <property type="protein sequence ID" value="AFR95009.1"/>
    <property type="molecule type" value="Genomic_DNA"/>
</dbReference>
<evidence type="ECO:0000256" key="5">
    <source>
        <dbReference type="ARBA" id="ARBA00023274"/>
    </source>
</evidence>
<evidence type="ECO:0000256" key="7">
    <source>
        <dbReference type="ARBA" id="ARBA00035421"/>
    </source>
</evidence>
<gene>
    <name evidence="9" type="ORF">CNAG_01136</name>
</gene>
<dbReference type="GO" id="GO:0003735">
    <property type="term" value="F:structural constituent of ribosome"/>
    <property type="evidence" value="ECO:0007669"/>
    <property type="project" value="InterPro"/>
</dbReference>
<comment type="subcellular location">
    <subcellularLocation>
        <location evidence="1">Mitochondrion</location>
    </subcellularLocation>
</comment>
<evidence type="ECO:0000313" key="9">
    <source>
        <dbReference type="EMBL" id="AFR95009.1"/>
    </source>
</evidence>
<dbReference type="PANTHER" id="PTHR37799">
    <property type="entry name" value="37S RIBOSOMAL PROTEIN S25, MITOCHONDRIAL"/>
    <property type="match status" value="1"/>
</dbReference>
<keyword evidence="10" id="KW-1185">Reference proteome</keyword>
<dbReference type="InterPro" id="IPR016939">
    <property type="entry name" value="Ribosomal_mS23_fun"/>
</dbReference>
<proteinExistence type="inferred from homology"/>
<reference evidence="9 10" key="1">
    <citation type="journal article" date="2014" name="PLoS Genet.">
        <title>Analysis of the genome and transcriptome of Cryptococcus neoformans var. grubii reveals complex RNA expression and microevolution leading to virulence attenuation.</title>
        <authorList>
            <person name="Janbon G."/>
            <person name="Ormerod K.L."/>
            <person name="Paulet D."/>
            <person name="Byrnes E.J.III."/>
            <person name="Yadav V."/>
            <person name="Chatterjee G."/>
            <person name="Mullapudi N."/>
            <person name="Hon C.C."/>
            <person name="Billmyre R.B."/>
            <person name="Brunel F."/>
            <person name="Bahn Y.S."/>
            <person name="Chen W."/>
            <person name="Chen Y."/>
            <person name="Chow E.W."/>
            <person name="Coppee J.Y."/>
            <person name="Floyd-Averette A."/>
            <person name="Gaillardin C."/>
            <person name="Gerik K.J."/>
            <person name="Goldberg J."/>
            <person name="Gonzalez-Hilarion S."/>
            <person name="Gujja S."/>
            <person name="Hamlin J.L."/>
            <person name="Hsueh Y.P."/>
            <person name="Ianiri G."/>
            <person name="Jones S."/>
            <person name="Kodira C.D."/>
            <person name="Kozubowski L."/>
            <person name="Lam W."/>
            <person name="Marra M."/>
            <person name="Mesner L.D."/>
            <person name="Mieczkowski P.A."/>
            <person name="Moyrand F."/>
            <person name="Nielsen K."/>
            <person name="Proux C."/>
            <person name="Rossignol T."/>
            <person name="Schein J.E."/>
            <person name="Sun S."/>
            <person name="Wollschlaeger C."/>
            <person name="Wood I.A."/>
            <person name="Zeng Q."/>
            <person name="Neuveglise C."/>
            <person name="Newlon C.S."/>
            <person name="Perfect J.R."/>
            <person name="Lodge J.K."/>
            <person name="Idnurm A."/>
            <person name="Stajich J.E."/>
            <person name="Kronstad J.W."/>
            <person name="Sanyal K."/>
            <person name="Heitman J."/>
            <person name="Fraser J.A."/>
            <person name="Cuomo C.A."/>
            <person name="Dietrich F.S."/>
        </authorList>
    </citation>
    <scope>NUCLEOTIDE SEQUENCE [LARGE SCALE GENOMIC DNA]</scope>
    <source>
        <strain evidence="10">H99 / ATCC 208821 / CBS 10515 / FGSC 9487</strain>
    </source>
</reference>
<evidence type="ECO:0000256" key="2">
    <source>
        <dbReference type="ARBA" id="ARBA00009864"/>
    </source>
</evidence>
<dbReference type="RefSeq" id="XP_012049340.1">
    <property type="nucleotide sequence ID" value="XM_012193950.1"/>
</dbReference>
<dbReference type="GO" id="GO:0005763">
    <property type="term" value="C:mitochondrial small ribosomal subunit"/>
    <property type="evidence" value="ECO:0007669"/>
    <property type="project" value="InterPro"/>
</dbReference>
<evidence type="ECO:0000256" key="6">
    <source>
        <dbReference type="ARBA" id="ARBA00035137"/>
    </source>
</evidence>
<evidence type="ECO:0000256" key="8">
    <source>
        <dbReference type="SAM" id="MobiDB-lite"/>
    </source>
</evidence>
<comment type="similarity">
    <text evidence="2">Belongs to the mitochondrion-specific ribosomal protein mS23 family.</text>
</comment>
<name>J9VQY3_CRYN9</name>
<dbReference type="KEGG" id="cng:CNAG_01136"/>
<keyword evidence="4" id="KW-0496">Mitochondrion</keyword>
<evidence type="ECO:0000256" key="1">
    <source>
        <dbReference type="ARBA" id="ARBA00004173"/>
    </source>
</evidence>
<evidence type="ECO:0000313" key="10">
    <source>
        <dbReference type="Proteomes" id="UP000010091"/>
    </source>
</evidence>